<comment type="caution">
    <text evidence="17">The sequence shown here is derived from an EMBL/GenBank/DDBJ whole genome shotgun (WGS) entry which is preliminary data.</text>
</comment>
<dbReference type="InterPro" id="IPR011102">
    <property type="entry name" value="Sig_transdc_His_kinase_HWE"/>
</dbReference>
<keyword evidence="13" id="KW-0157">Chromophore</keyword>
<evidence type="ECO:0000256" key="14">
    <source>
        <dbReference type="ARBA" id="ARBA00023026"/>
    </source>
</evidence>
<dbReference type="PROSITE" id="PS50113">
    <property type="entry name" value="PAC"/>
    <property type="match status" value="1"/>
</dbReference>
<dbReference type="InterPro" id="IPR036890">
    <property type="entry name" value="HATPase_C_sf"/>
</dbReference>
<dbReference type="RefSeq" id="WP_188641328.1">
    <property type="nucleotide sequence ID" value="NZ_BMID01000001.1"/>
</dbReference>
<evidence type="ECO:0000256" key="10">
    <source>
        <dbReference type="ARBA" id="ARBA00022741"/>
    </source>
</evidence>
<keyword evidence="18" id="KW-1185">Reference proteome</keyword>
<dbReference type="NCBIfam" id="TIGR00229">
    <property type="entry name" value="sensory_box"/>
    <property type="match status" value="1"/>
</dbReference>
<evidence type="ECO:0000256" key="13">
    <source>
        <dbReference type="ARBA" id="ARBA00022991"/>
    </source>
</evidence>
<dbReference type="CDD" id="cd00130">
    <property type="entry name" value="PAS"/>
    <property type="match status" value="1"/>
</dbReference>
<accession>A0ABQ1F6Z0</accession>
<dbReference type="SMART" id="SM00911">
    <property type="entry name" value="HWE_HK"/>
    <property type="match status" value="1"/>
</dbReference>
<dbReference type="Pfam" id="PF07536">
    <property type="entry name" value="HWE_HK"/>
    <property type="match status" value="1"/>
</dbReference>
<evidence type="ECO:0000256" key="2">
    <source>
        <dbReference type="ARBA" id="ARBA00012438"/>
    </source>
</evidence>
<keyword evidence="12" id="KW-0067">ATP-binding</keyword>
<sequence>MPDLRPFEERSADHLRLVIEASDIGVWELDLGSGRAVRNHVHDRIFGYSETLAEWTYDMFLDHIVEEDRARVDRLQKAAIAENREWSFECRIATANGEIRWIRASGRPLQDDAGKTVKLIGNVIDITDTKQNEARLRLITEELNHRVRNMLATIKSMVRFSAKKADDIPSFAEALEGRVRTLARSHQLLVAESDAAIRPSTILEAELSAFPGLDDRVKIAASNEPVLRDSAGQGLALVFHELLTNALKYGALSNDEGHVEVTIEGTERAASIRWKEQGGPRLDGTKGEGFGTVLISRVFASQASTSLEFPPEGVECRIELDVT</sequence>
<dbReference type="Pfam" id="PF08447">
    <property type="entry name" value="PAS_3"/>
    <property type="match status" value="1"/>
</dbReference>
<evidence type="ECO:0000256" key="12">
    <source>
        <dbReference type="ARBA" id="ARBA00022840"/>
    </source>
</evidence>
<dbReference type="Gene3D" id="2.10.70.100">
    <property type="match status" value="1"/>
</dbReference>
<evidence type="ECO:0000256" key="15">
    <source>
        <dbReference type="ARBA" id="ARBA00023170"/>
    </source>
</evidence>
<comment type="catalytic activity">
    <reaction evidence="1">
        <text>ATP + protein L-histidine = ADP + protein N-phospho-L-histidine.</text>
        <dbReference type="EC" id="2.7.13.3"/>
    </reaction>
</comment>
<reference evidence="18" key="1">
    <citation type="journal article" date="2019" name="Int. J. Syst. Evol. Microbiol.">
        <title>The Global Catalogue of Microorganisms (GCM) 10K type strain sequencing project: providing services to taxonomists for standard genome sequencing and annotation.</title>
        <authorList>
            <consortium name="The Broad Institute Genomics Platform"/>
            <consortium name="The Broad Institute Genome Sequencing Center for Infectious Disease"/>
            <person name="Wu L."/>
            <person name="Ma J."/>
        </authorList>
    </citation>
    <scope>NUCLEOTIDE SEQUENCE [LARGE SCALE GENOMIC DNA]</scope>
    <source>
        <strain evidence="18">CGMCC 1.15297</strain>
    </source>
</reference>
<dbReference type="InterPro" id="IPR000700">
    <property type="entry name" value="PAS-assoc_C"/>
</dbReference>
<evidence type="ECO:0000256" key="11">
    <source>
        <dbReference type="ARBA" id="ARBA00022777"/>
    </source>
</evidence>
<evidence type="ECO:0000259" key="16">
    <source>
        <dbReference type="PROSITE" id="PS50113"/>
    </source>
</evidence>
<dbReference type="InterPro" id="IPR013655">
    <property type="entry name" value="PAS_fold_3"/>
</dbReference>
<keyword evidence="7" id="KW-0288">FMN</keyword>
<keyword evidence="8" id="KW-0808">Transferase</keyword>
<dbReference type="Gene3D" id="3.30.565.10">
    <property type="entry name" value="Histidine kinase-like ATPase, C-terminal domain"/>
    <property type="match status" value="1"/>
</dbReference>
<evidence type="ECO:0000256" key="9">
    <source>
        <dbReference type="ARBA" id="ARBA00022737"/>
    </source>
</evidence>
<dbReference type="Gene3D" id="3.30.450.20">
    <property type="entry name" value="PAS domain"/>
    <property type="match status" value="1"/>
</dbReference>
<keyword evidence="6" id="KW-0285">Flavoprotein</keyword>
<evidence type="ECO:0000313" key="17">
    <source>
        <dbReference type="EMBL" id="GGA00473.1"/>
    </source>
</evidence>
<evidence type="ECO:0000256" key="7">
    <source>
        <dbReference type="ARBA" id="ARBA00022643"/>
    </source>
</evidence>
<keyword evidence="11" id="KW-0418">Kinase</keyword>
<keyword evidence="3" id="KW-0600">Photoreceptor protein</keyword>
<gene>
    <name evidence="17" type="ORF">GCM10010923_06390</name>
</gene>
<evidence type="ECO:0000256" key="1">
    <source>
        <dbReference type="ARBA" id="ARBA00000085"/>
    </source>
</evidence>
<dbReference type="Proteomes" id="UP000603317">
    <property type="component" value="Unassembled WGS sequence"/>
</dbReference>
<dbReference type="InterPro" id="IPR001610">
    <property type="entry name" value="PAC"/>
</dbReference>
<organism evidence="17 18">
    <name type="scientific">Blastomonas marina</name>
    <dbReference type="NCBI Taxonomy" id="1867408"/>
    <lineage>
        <taxon>Bacteria</taxon>
        <taxon>Pseudomonadati</taxon>
        <taxon>Pseudomonadota</taxon>
        <taxon>Alphaproteobacteria</taxon>
        <taxon>Sphingomonadales</taxon>
        <taxon>Sphingomonadaceae</taxon>
        <taxon>Blastomonas</taxon>
    </lineage>
</organism>
<dbReference type="EMBL" id="BMID01000001">
    <property type="protein sequence ID" value="GGA00473.1"/>
    <property type="molecule type" value="Genomic_DNA"/>
</dbReference>
<dbReference type="PANTHER" id="PTHR41523:SF8">
    <property type="entry name" value="ETHYLENE RESPONSE SENSOR PROTEIN"/>
    <property type="match status" value="1"/>
</dbReference>
<dbReference type="PANTHER" id="PTHR41523">
    <property type="entry name" value="TWO-COMPONENT SYSTEM SENSOR PROTEIN"/>
    <property type="match status" value="1"/>
</dbReference>
<evidence type="ECO:0000256" key="5">
    <source>
        <dbReference type="ARBA" id="ARBA00022606"/>
    </source>
</evidence>
<dbReference type="SMART" id="SM00086">
    <property type="entry name" value="PAC"/>
    <property type="match status" value="1"/>
</dbReference>
<keyword evidence="9" id="KW-0677">Repeat</keyword>
<dbReference type="InterPro" id="IPR000014">
    <property type="entry name" value="PAS"/>
</dbReference>
<keyword evidence="14" id="KW-0843">Virulence</keyword>
<keyword evidence="10" id="KW-0547">Nucleotide-binding</keyword>
<dbReference type="EC" id="2.7.13.3" evidence="2"/>
<protein>
    <recommendedName>
        <fullName evidence="2">histidine kinase</fullName>
        <ecNumber evidence="2">2.7.13.3</ecNumber>
    </recommendedName>
</protein>
<keyword evidence="4" id="KW-0597">Phosphoprotein</keyword>
<evidence type="ECO:0000256" key="3">
    <source>
        <dbReference type="ARBA" id="ARBA00022543"/>
    </source>
</evidence>
<evidence type="ECO:0000313" key="18">
    <source>
        <dbReference type="Proteomes" id="UP000603317"/>
    </source>
</evidence>
<proteinExistence type="predicted"/>
<dbReference type="SUPFAM" id="SSF55785">
    <property type="entry name" value="PYP-like sensor domain (PAS domain)"/>
    <property type="match status" value="1"/>
</dbReference>
<keyword evidence="15" id="KW-0675">Receptor</keyword>
<feature type="domain" description="PAC" evidence="16">
    <location>
        <begin position="86"/>
        <end position="138"/>
    </location>
</feature>
<evidence type="ECO:0000256" key="8">
    <source>
        <dbReference type="ARBA" id="ARBA00022679"/>
    </source>
</evidence>
<evidence type="ECO:0000256" key="6">
    <source>
        <dbReference type="ARBA" id="ARBA00022630"/>
    </source>
</evidence>
<dbReference type="InterPro" id="IPR035965">
    <property type="entry name" value="PAS-like_dom_sf"/>
</dbReference>
<dbReference type="SUPFAM" id="SSF55874">
    <property type="entry name" value="ATPase domain of HSP90 chaperone/DNA topoisomerase II/histidine kinase"/>
    <property type="match status" value="1"/>
</dbReference>
<name>A0ABQ1F6Z0_9SPHN</name>
<keyword evidence="5" id="KW-0716">Sensory transduction</keyword>
<evidence type="ECO:0000256" key="4">
    <source>
        <dbReference type="ARBA" id="ARBA00022553"/>
    </source>
</evidence>